<feature type="transmembrane region" description="Helical" evidence="2">
    <location>
        <begin position="182"/>
        <end position="202"/>
    </location>
</feature>
<dbReference type="EMBL" id="JAYGHG010000033">
    <property type="protein sequence ID" value="MEA5583053.1"/>
    <property type="molecule type" value="Genomic_DNA"/>
</dbReference>
<name>A0ABU5UIB5_9CYAN</name>
<evidence type="ECO:0000256" key="2">
    <source>
        <dbReference type="SAM" id="Phobius"/>
    </source>
</evidence>
<feature type="transmembrane region" description="Helical" evidence="2">
    <location>
        <begin position="421"/>
        <end position="440"/>
    </location>
</feature>
<dbReference type="Pfam" id="PF03616">
    <property type="entry name" value="Glt_symporter"/>
    <property type="match status" value="1"/>
</dbReference>
<dbReference type="RefSeq" id="WP_323197353.1">
    <property type="nucleotide sequence ID" value="NZ_JAYGHG010000033.1"/>
</dbReference>
<dbReference type="Proteomes" id="UP001302120">
    <property type="component" value="Unassembled WGS sequence"/>
</dbReference>
<feature type="transmembrane region" description="Helical" evidence="2">
    <location>
        <begin position="446"/>
        <end position="465"/>
    </location>
</feature>
<keyword evidence="1" id="KW-0175">Coiled coil</keyword>
<evidence type="ECO:0000313" key="3">
    <source>
        <dbReference type="EMBL" id="MEA5583053.1"/>
    </source>
</evidence>
<feature type="transmembrane region" description="Helical" evidence="2">
    <location>
        <begin position="286"/>
        <end position="307"/>
    </location>
</feature>
<feature type="transmembrane region" description="Helical" evidence="2">
    <location>
        <begin position="121"/>
        <end position="141"/>
    </location>
</feature>
<sequence>MFKLIDVFWGYILIAILILVGRLIRQRLGILRSLYIPSSIVAGIMALLLGKGALGAVVKSVNPESPLVQGIFSENIQAVWSQSPGIFINIVFATLFLGQYVPTLREFWRKAAPQVALGQAIAWGQYVVGLILAITILTPVFGLPPVVACLIEVAFEGGHGTSAGMAATFIDLGFTAGPDLSLALATVGLISGVVSGTILIHWGRRTGRIKVSSEVLYDDVENTENEHSEEEANITIARKNLFRNLLIDPLSLNFGFVGLAIAFGWLILEALRVIESITWGRGGLELITYVPLFPIALIGGIIVQYILMRTRRTYLISRPLMENIGGLALDITIVTALASISLSTLGDNLAPFLIISIAGITWNVCAFVFLGPHLLPFYWFERGIGDMGQSMGVTSTGLLLLRMVDPDNRSGAFESFAYKQLLFEPIVGGGLFTAAAPLLIANFGSLPILLLTSAILAFWLIFGFYNCKQLRKQSG</sequence>
<evidence type="ECO:0000256" key="1">
    <source>
        <dbReference type="SAM" id="Coils"/>
    </source>
</evidence>
<protein>
    <submittedName>
        <fullName evidence="3">Sodium/glutamate symporter</fullName>
    </submittedName>
</protein>
<dbReference type="PANTHER" id="PTHR36178">
    <property type="entry name" value="SLR0625 PROTEIN"/>
    <property type="match status" value="1"/>
</dbReference>
<comment type="caution">
    <text evidence="3">The sequence shown here is derived from an EMBL/GenBank/DDBJ whole genome shotgun (WGS) entry which is preliminary data.</text>
</comment>
<feature type="transmembrane region" description="Helical" evidence="2">
    <location>
        <begin position="36"/>
        <end position="58"/>
    </location>
</feature>
<feature type="transmembrane region" description="Helical" evidence="2">
    <location>
        <begin position="352"/>
        <end position="380"/>
    </location>
</feature>
<feature type="transmembrane region" description="Helical" evidence="2">
    <location>
        <begin position="78"/>
        <end position="101"/>
    </location>
</feature>
<keyword evidence="2" id="KW-0472">Membrane</keyword>
<dbReference type="InterPro" id="IPR004445">
    <property type="entry name" value="GltS"/>
</dbReference>
<keyword evidence="2" id="KW-0812">Transmembrane</keyword>
<feature type="coiled-coil region" evidence="1">
    <location>
        <begin position="213"/>
        <end position="240"/>
    </location>
</feature>
<gene>
    <name evidence="3" type="ORF">VB620_17100</name>
</gene>
<accession>A0ABU5UIB5</accession>
<feature type="transmembrane region" description="Helical" evidence="2">
    <location>
        <begin position="245"/>
        <end position="266"/>
    </location>
</feature>
<keyword evidence="4" id="KW-1185">Reference proteome</keyword>
<evidence type="ECO:0000313" key="4">
    <source>
        <dbReference type="Proteomes" id="UP001302120"/>
    </source>
</evidence>
<organism evidence="3 4">
    <name type="scientific">Nodularia harveyana UHCC-0300</name>
    <dbReference type="NCBI Taxonomy" id="2974287"/>
    <lineage>
        <taxon>Bacteria</taxon>
        <taxon>Bacillati</taxon>
        <taxon>Cyanobacteriota</taxon>
        <taxon>Cyanophyceae</taxon>
        <taxon>Nostocales</taxon>
        <taxon>Nodulariaceae</taxon>
        <taxon>Nodularia</taxon>
    </lineage>
</organism>
<keyword evidence="2" id="KW-1133">Transmembrane helix</keyword>
<dbReference type="PANTHER" id="PTHR36178:SF1">
    <property type="entry name" value="SODIUM_GLUTAMATE SYMPORTER"/>
    <property type="match status" value="1"/>
</dbReference>
<reference evidence="3 4" key="1">
    <citation type="submission" date="2023-12" db="EMBL/GenBank/DDBJ databases">
        <title>Baltic Sea Cyanobacteria.</title>
        <authorList>
            <person name="Delbaje E."/>
            <person name="Fewer D.P."/>
            <person name="Shishido T.K."/>
        </authorList>
    </citation>
    <scope>NUCLEOTIDE SEQUENCE [LARGE SCALE GENOMIC DNA]</scope>
    <source>
        <strain evidence="3 4">UHCC-0300</strain>
    </source>
</reference>
<feature type="transmembrane region" description="Helical" evidence="2">
    <location>
        <begin position="327"/>
        <end position="346"/>
    </location>
</feature>
<feature type="transmembrane region" description="Helical" evidence="2">
    <location>
        <begin position="6"/>
        <end position="24"/>
    </location>
</feature>
<proteinExistence type="predicted"/>